<sequence length="383" mass="43770">SQIIRFHGFRSEDHQVLADDGYFLTVNWIPGGREEAGSRGTHHPEARLGRLPVLLQHGLVLDGSNWVSNFPNSSLGFILMDTGYNIWIGNSRGNSWSQRHLNLSVDQEEFWDFSFHEMAVYDLPAMVGFILRQTRQEKLFYVSHDTHSGQVSGTSAVSCGFFFSGFIAFSSMPQLAENIKMFFVVGPAYTLYMGKGPVLSLFYLPGAIIKVIFGRKGALLGWEQRAALARVCSCWLLGRVCADRLFLGGGFNEKSLNTVGTFPYVYLLHFPDYASTKNLLHWGQTAKTGEFKQFDNGKKNKEKYNQTSPPFYRVEHMMVPTTLWSGREDRVTSTTEVQCLLPCITNLVRHEHFPDWNCWDHMWGLDTPQHMYRQMVTLMIHER</sequence>
<dbReference type="GO" id="GO:0016788">
    <property type="term" value="F:hydrolase activity, acting on ester bonds"/>
    <property type="evidence" value="ECO:0007669"/>
    <property type="project" value="InterPro"/>
</dbReference>
<dbReference type="FunFam" id="3.40.50.1820:FF:000012">
    <property type="entry name" value="Lipase"/>
    <property type="match status" value="1"/>
</dbReference>
<dbReference type="PIRSF" id="PIRSF000862">
    <property type="entry name" value="Steryl_ester_lip"/>
    <property type="match status" value="1"/>
</dbReference>
<dbReference type="InterPro" id="IPR025483">
    <property type="entry name" value="Lipase_euk"/>
</dbReference>
<dbReference type="SUPFAM" id="SSF53474">
    <property type="entry name" value="alpha/beta-Hydrolases"/>
    <property type="match status" value="1"/>
</dbReference>
<comment type="similarity">
    <text evidence="1">Belongs to the AB hydrolase superfamily. Lipase family.</text>
</comment>
<dbReference type="InterPro" id="IPR006693">
    <property type="entry name" value="AB_hydrolase_lipase"/>
</dbReference>
<dbReference type="GO" id="GO:0006629">
    <property type="term" value="P:lipid metabolic process"/>
    <property type="evidence" value="ECO:0007669"/>
    <property type="project" value="InterPro"/>
</dbReference>
<organism evidence="3 4">
    <name type="scientific">Eudyptula minor novaehollandiae</name>
    <name type="common">Australian little penguin</name>
    <dbReference type="NCBI Taxonomy" id="2052820"/>
    <lineage>
        <taxon>Eukaryota</taxon>
        <taxon>Metazoa</taxon>
        <taxon>Chordata</taxon>
        <taxon>Craniata</taxon>
        <taxon>Vertebrata</taxon>
        <taxon>Euteleostomi</taxon>
        <taxon>Archelosauria</taxon>
        <taxon>Archosauria</taxon>
        <taxon>Dinosauria</taxon>
        <taxon>Saurischia</taxon>
        <taxon>Theropoda</taxon>
        <taxon>Coelurosauria</taxon>
        <taxon>Aves</taxon>
        <taxon>Neognathae</taxon>
        <taxon>Neoaves</taxon>
        <taxon>Aequornithes</taxon>
        <taxon>Sphenisciformes</taxon>
        <taxon>Spheniscidae</taxon>
        <taxon>Eudyptula</taxon>
    </lineage>
</organism>
<dbReference type="Proteomes" id="UP000818537">
    <property type="component" value="Unassembled WGS sequence"/>
</dbReference>
<name>A0A8S9F8K4_EUDMI</name>
<reference evidence="3" key="1">
    <citation type="journal article" date="2019" name="Gigascience">
        <title>High-coverage genomes to elucidate the evolution of penguins.</title>
        <authorList>
            <person name="Pan H."/>
            <person name="Cole T.L."/>
            <person name="Bi X."/>
            <person name="Fang M."/>
            <person name="Zhou C."/>
            <person name="Yang Z."/>
            <person name="Ksepka D.T."/>
            <person name="Hart T."/>
            <person name="Bouzat J.L."/>
            <person name="Argilla L.S."/>
            <person name="Bertelsen M.F."/>
            <person name="Boersma P.D."/>
            <person name="Bost C.A."/>
            <person name="Cherel Y."/>
            <person name="Dann P."/>
            <person name="Fiddaman S.R."/>
            <person name="Howard P."/>
            <person name="Labuschagne K."/>
            <person name="Mattern T."/>
            <person name="Miller G."/>
            <person name="Parker P."/>
            <person name="Phillips R.A."/>
            <person name="Quillfeldt P."/>
            <person name="Ryan P.G."/>
            <person name="Taylor H."/>
            <person name="Thompson D.R."/>
            <person name="Young M.J."/>
            <person name="Ellegaard M.R."/>
            <person name="Gilbert M.T.P."/>
            <person name="Sinding M.S."/>
            <person name="Pacheco G."/>
            <person name="Shepherd L.D."/>
            <person name="Tennyson A.J.D."/>
            <person name="Grosser S."/>
            <person name="Kay E."/>
            <person name="Nupen L.J."/>
            <person name="Ellenberg U."/>
            <person name="Houston D.M."/>
            <person name="Reeve A.H."/>
            <person name="Johnson K."/>
            <person name="Masello J.F."/>
            <person name="Stracke T."/>
            <person name="McKinlay B."/>
            <person name="Borboroglu P.G."/>
            <person name="Zhang D.X."/>
            <person name="Zhang G."/>
        </authorList>
    </citation>
    <scope>NUCLEOTIDE SEQUENCE</scope>
    <source>
        <strain evidence="3">10/9/18-1</strain>
    </source>
</reference>
<comment type="caution">
    <text evidence="3">The sequence shown here is derived from an EMBL/GenBank/DDBJ whole genome shotgun (WGS) entry which is preliminary data.</text>
</comment>
<protein>
    <submittedName>
        <fullName evidence="3">Lipase member M</fullName>
    </submittedName>
</protein>
<dbReference type="EMBL" id="VULB01001642">
    <property type="protein sequence ID" value="KAF1506721.1"/>
    <property type="molecule type" value="Genomic_DNA"/>
</dbReference>
<feature type="non-terminal residue" evidence="3">
    <location>
        <position position="1"/>
    </location>
</feature>
<accession>A0A8S9F8K4</accession>
<feature type="non-terminal residue" evidence="3">
    <location>
        <position position="383"/>
    </location>
</feature>
<dbReference type="InterPro" id="IPR029058">
    <property type="entry name" value="AB_hydrolase_fold"/>
</dbReference>
<gene>
    <name evidence="3" type="primary">Lipm_3</name>
    <name evidence="3" type="ORF">FQV18_0004615</name>
</gene>
<evidence type="ECO:0000313" key="4">
    <source>
        <dbReference type="Proteomes" id="UP000818537"/>
    </source>
</evidence>
<dbReference type="PANTHER" id="PTHR11005">
    <property type="entry name" value="LYSOSOMAL ACID LIPASE-RELATED"/>
    <property type="match status" value="1"/>
</dbReference>
<evidence type="ECO:0000256" key="1">
    <source>
        <dbReference type="ARBA" id="ARBA00010701"/>
    </source>
</evidence>
<dbReference type="Pfam" id="PF04083">
    <property type="entry name" value="Abhydro_lipase"/>
    <property type="match status" value="1"/>
</dbReference>
<feature type="domain" description="Partial AB-hydrolase lipase" evidence="2">
    <location>
        <begin position="1"/>
        <end position="69"/>
    </location>
</feature>
<evidence type="ECO:0000313" key="3">
    <source>
        <dbReference type="EMBL" id="KAF1506721.1"/>
    </source>
</evidence>
<evidence type="ECO:0000259" key="2">
    <source>
        <dbReference type="Pfam" id="PF04083"/>
    </source>
</evidence>
<dbReference type="AlphaFoldDB" id="A0A8S9F8K4"/>
<proteinExistence type="inferred from homology"/>
<dbReference type="Gene3D" id="3.40.50.1820">
    <property type="entry name" value="alpha/beta hydrolase"/>
    <property type="match status" value="1"/>
</dbReference>